<evidence type="ECO:0000259" key="1">
    <source>
        <dbReference type="PROSITE" id="PS51186"/>
    </source>
</evidence>
<sequence length="219" mass="23319">MTDLRGLVVRWQRGWGVARRVPLAEDVGGGLRVHCRQNGREVEYFASDEADLERLAKLVLQEEAVTWLTVVAADPSRAAATLEAAGLVLLKRAEQLMTVDLRAQPRREPPAPYRVEIRVEDGVITAEVVDESGAVGASGAMGLAGTDAIADKIGTVPEHRRRGLGSVIMSALAGAAITEGAETGILIASEEGQRLYATLGWRPMGEVMIAAPPGTVYPT</sequence>
<dbReference type="Gene3D" id="3.40.630.30">
    <property type="match status" value="1"/>
</dbReference>
<organism evidence="2 3">
    <name type="scientific">Paractinoplanes toevensis</name>
    <dbReference type="NCBI Taxonomy" id="571911"/>
    <lineage>
        <taxon>Bacteria</taxon>
        <taxon>Bacillati</taxon>
        <taxon>Actinomycetota</taxon>
        <taxon>Actinomycetes</taxon>
        <taxon>Micromonosporales</taxon>
        <taxon>Micromonosporaceae</taxon>
        <taxon>Paractinoplanes</taxon>
    </lineage>
</organism>
<dbReference type="RefSeq" id="WP_213010504.1">
    <property type="nucleotide sequence ID" value="NZ_BOQN01000085.1"/>
</dbReference>
<dbReference type="Pfam" id="PF13508">
    <property type="entry name" value="Acetyltransf_7"/>
    <property type="match status" value="1"/>
</dbReference>
<keyword evidence="3" id="KW-1185">Reference proteome</keyword>
<dbReference type="EMBL" id="BOQN01000085">
    <property type="protein sequence ID" value="GIM94740.1"/>
    <property type="molecule type" value="Genomic_DNA"/>
</dbReference>
<evidence type="ECO:0000313" key="3">
    <source>
        <dbReference type="Proteomes" id="UP000677082"/>
    </source>
</evidence>
<accession>A0A919TFT1</accession>
<dbReference type="PROSITE" id="PS51186">
    <property type="entry name" value="GNAT"/>
    <property type="match status" value="1"/>
</dbReference>
<proteinExistence type="predicted"/>
<name>A0A919TFT1_9ACTN</name>
<comment type="caution">
    <text evidence="2">The sequence shown here is derived from an EMBL/GenBank/DDBJ whole genome shotgun (WGS) entry which is preliminary data.</text>
</comment>
<dbReference type="GO" id="GO:0016747">
    <property type="term" value="F:acyltransferase activity, transferring groups other than amino-acyl groups"/>
    <property type="evidence" value="ECO:0007669"/>
    <property type="project" value="InterPro"/>
</dbReference>
<dbReference type="InterPro" id="IPR016181">
    <property type="entry name" value="Acyl_CoA_acyltransferase"/>
</dbReference>
<feature type="domain" description="N-acetyltransferase" evidence="1">
    <location>
        <begin position="85"/>
        <end position="219"/>
    </location>
</feature>
<dbReference type="Proteomes" id="UP000677082">
    <property type="component" value="Unassembled WGS sequence"/>
</dbReference>
<gene>
    <name evidence="2" type="ORF">Ato02nite_065330</name>
</gene>
<dbReference type="SUPFAM" id="SSF55729">
    <property type="entry name" value="Acyl-CoA N-acyltransferases (Nat)"/>
    <property type="match status" value="1"/>
</dbReference>
<protein>
    <recommendedName>
        <fullName evidence="1">N-acetyltransferase domain-containing protein</fullName>
    </recommendedName>
</protein>
<evidence type="ECO:0000313" key="2">
    <source>
        <dbReference type="EMBL" id="GIM94740.1"/>
    </source>
</evidence>
<dbReference type="AlphaFoldDB" id="A0A919TFT1"/>
<reference evidence="2 3" key="1">
    <citation type="submission" date="2021-03" db="EMBL/GenBank/DDBJ databases">
        <title>Whole genome shotgun sequence of Actinoplanes toevensis NBRC 105298.</title>
        <authorList>
            <person name="Komaki H."/>
            <person name="Tamura T."/>
        </authorList>
    </citation>
    <scope>NUCLEOTIDE SEQUENCE [LARGE SCALE GENOMIC DNA]</scope>
    <source>
        <strain evidence="2 3">NBRC 105298</strain>
    </source>
</reference>
<dbReference type="InterPro" id="IPR000182">
    <property type="entry name" value="GNAT_dom"/>
</dbReference>